<accession>A0ABQ1MW85</accession>
<comment type="caution">
    <text evidence="1">The sequence shown here is derived from an EMBL/GenBank/DDBJ whole genome shotgun (WGS) entry which is preliminary data.</text>
</comment>
<evidence type="ECO:0000313" key="1">
    <source>
        <dbReference type="EMBL" id="GGC48188.1"/>
    </source>
</evidence>
<organism evidence="1 2">
    <name type="scientific">Belliella aquatica</name>
    <dbReference type="NCBI Taxonomy" id="1323734"/>
    <lineage>
        <taxon>Bacteria</taxon>
        <taxon>Pseudomonadati</taxon>
        <taxon>Bacteroidota</taxon>
        <taxon>Cytophagia</taxon>
        <taxon>Cytophagales</taxon>
        <taxon>Cyclobacteriaceae</taxon>
        <taxon>Belliella</taxon>
    </lineage>
</organism>
<sequence length="52" mass="6389">MNETLFKKKTFTIVAEDYHKEKQVHHTFVSKLADKVIEWTDYLLFRKINKYL</sequence>
<dbReference type="RefSeq" id="WP_188443756.1">
    <property type="nucleotide sequence ID" value="NZ_BMFD01000011.1"/>
</dbReference>
<name>A0ABQ1MW85_9BACT</name>
<evidence type="ECO:0000313" key="2">
    <source>
        <dbReference type="Proteomes" id="UP000635885"/>
    </source>
</evidence>
<protein>
    <submittedName>
        <fullName evidence="1">Uncharacterized protein</fullName>
    </submittedName>
</protein>
<keyword evidence="2" id="KW-1185">Reference proteome</keyword>
<dbReference type="Proteomes" id="UP000635885">
    <property type="component" value="Unassembled WGS sequence"/>
</dbReference>
<gene>
    <name evidence="1" type="ORF">GCM10010993_28360</name>
</gene>
<reference evidence="2" key="1">
    <citation type="journal article" date="2019" name="Int. J. Syst. Evol. Microbiol.">
        <title>The Global Catalogue of Microorganisms (GCM) 10K type strain sequencing project: providing services to taxonomists for standard genome sequencing and annotation.</title>
        <authorList>
            <consortium name="The Broad Institute Genomics Platform"/>
            <consortium name="The Broad Institute Genome Sequencing Center for Infectious Disease"/>
            <person name="Wu L."/>
            <person name="Ma J."/>
        </authorList>
    </citation>
    <scope>NUCLEOTIDE SEQUENCE [LARGE SCALE GENOMIC DNA]</scope>
    <source>
        <strain evidence="2">CGMCC 1.12479</strain>
    </source>
</reference>
<dbReference type="EMBL" id="BMFD01000011">
    <property type="protein sequence ID" value="GGC48188.1"/>
    <property type="molecule type" value="Genomic_DNA"/>
</dbReference>
<proteinExistence type="predicted"/>